<comment type="pathway">
    <text evidence="2">Cofactor biosynthesis; tetrahydrofolate biosynthesis; 2-amino-4-hydroxy-6-hydroxymethyl-7,8-dihydropteridine diphosphate from 7,8-dihydroneopterin triphosphate: step 3/4.</text>
</comment>
<dbReference type="PANTHER" id="PTHR42844:SF1">
    <property type="entry name" value="DIHYDRONEOPTERIN ALDOLASE 1-RELATED"/>
    <property type="match status" value="1"/>
</dbReference>
<organism evidence="9 10">
    <name type="scientific">Dichotomicrobium thermohalophilum</name>
    <dbReference type="NCBI Taxonomy" id="933063"/>
    <lineage>
        <taxon>Bacteria</taxon>
        <taxon>Pseudomonadati</taxon>
        <taxon>Pseudomonadota</taxon>
        <taxon>Alphaproteobacteria</taxon>
        <taxon>Hyphomicrobiales</taxon>
        <taxon>Hyphomicrobiaceae</taxon>
        <taxon>Dichotomicrobium</taxon>
    </lineage>
</organism>
<reference evidence="9 10" key="1">
    <citation type="submission" date="2018-08" db="EMBL/GenBank/DDBJ databases">
        <title>Genomic Encyclopedia of Archaeal and Bacterial Type Strains, Phase II (KMG-II): from individual species to whole genera.</title>
        <authorList>
            <person name="Goeker M."/>
        </authorList>
    </citation>
    <scope>NUCLEOTIDE SEQUENCE [LARGE SCALE GENOMIC DNA]</scope>
    <source>
        <strain evidence="9 10">DSM 5002</strain>
    </source>
</reference>
<evidence type="ECO:0000256" key="4">
    <source>
        <dbReference type="ARBA" id="ARBA00013043"/>
    </source>
</evidence>
<proteinExistence type="inferred from homology"/>
<evidence type="ECO:0000256" key="3">
    <source>
        <dbReference type="ARBA" id="ARBA00005708"/>
    </source>
</evidence>
<keyword evidence="5" id="KW-0289">Folate biosynthesis</keyword>
<dbReference type="Pfam" id="PF02152">
    <property type="entry name" value="FolB"/>
    <property type="match status" value="1"/>
</dbReference>
<dbReference type="InterPro" id="IPR043133">
    <property type="entry name" value="GTP-CH-I_C/QueF"/>
</dbReference>
<dbReference type="InterPro" id="IPR006156">
    <property type="entry name" value="Dihydroneopterin_aldolase"/>
</dbReference>
<dbReference type="RefSeq" id="WP_119060932.1">
    <property type="nucleotide sequence ID" value="NZ_QXDF01000001.1"/>
</dbReference>
<dbReference type="SMART" id="SM00905">
    <property type="entry name" value="FolB"/>
    <property type="match status" value="1"/>
</dbReference>
<dbReference type="GO" id="GO:0046656">
    <property type="term" value="P:folic acid biosynthetic process"/>
    <property type="evidence" value="ECO:0007669"/>
    <property type="project" value="UniProtKB-KW"/>
</dbReference>
<dbReference type="InterPro" id="IPR006157">
    <property type="entry name" value="FolB_dom"/>
</dbReference>
<protein>
    <recommendedName>
        <fullName evidence="4">dihydroneopterin aldolase</fullName>
        <ecNumber evidence="4">4.1.2.25</ecNumber>
    </recommendedName>
    <alternativeName>
        <fullName evidence="7">7,8-dihydroneopterin aldolase</fullName>
    </alternativeName>
</protein>
<name>A0A397QDD9_9HYPH</name>
<dbReference type="SUPFAM" id="SSF55620">
    <property type="entry name" value="Tetrahydrobiopterin biosynthesis enzymes-like"/>
    <property type="match status" value="1"/>
</dbReference>
<evidence type="ECO:0000256" key="7">
    <source>
        <dbReference type="ARBA" id="ARBA00032903"/>
    </source>
</evidence>
<dbReference type="PANTHER" id="PTHR42844">
    <property type="entry name" value="DIHYDRONEOPTERIN ALDOLASE 1-RELATED"/>
    <property type="match status" value="1"/>
</dbReference>
<evidence type="ECO:0000256" key="2">
    <source>
        <dbReference type="ARBA" id="ARBA00005013"/>
    </source>
</evidence>
<dbReference type="GO" id="GO:0004150">
    <property type="term" value="F:dihydroneopterin aldolase activity"/>
    <property type="evidence" value="ECO:0007669"/>
    <property type="project" value="UniProtKB-EC"/>
</dbReference>
<evidence type="ECO:0000256" key="1">
    <source>
        <dbReference type="ARBA" id="ARBA00001353"/>
    </source>
</evidence>
<comment type="similarity">
    <text evidence="3">Belongs to the DHNA family.</text>
</comment>
<dbReference type="Proteomes" id="UP000266273">
    <property type="component" value="Unassembled WGS sequence"/>
</dbReference>
<evidence type="ECO:0000313" key="9">
    <source>
        <dbReference type="EMBL" id="RIA56104.1"/>
    </source>
</evidence>
<evidence type="ECO:0000313" key="10">
    <source>
        <dbReference type="Proteomes" id="UP000266273"/>
    </source>
</evidence>
<dbReference type="Gene3D" id="3.30.1130.10">
    <property type="match status" value="1"/>
</dbReference>
<dbReference type="AlphaFoldDB" id="A0A397QDD9"/>
<comment type="catalytic activity">
    <reaction evidence="1">
        <text>7,8-dihydroneopterin = 6-hydroxymethyl-7,8-dihydropterin + glycolaldehyde</text>
        <dbReference type="Rhea" id="RHEA:10540"/>
        <dbReference type="ChEBI" id="CHEBI:17001"/>
        <dbReference type="ChEBI" id="CHEBI:17071"/>
        <dbReference type="ChEBI" id="CHEBI:44841"/>
        <dbReference type="EC" id="4.1.2.25"/>
    </reaction>
</comment>
<dbReference type="EMBL" id="QXDF01000001">
    <property type="protein sequence ID" value="RIA56104.1"/>
    <property type="molecule type" value="Genomic_DNA"/>
</dbReference>
<dbReference type="OrthoDB" id="7580479at2"/>
<evidence type="ECO:0000256" key="6">
    <source>
        <dbReference type="ARBA" id="ARBA00023239"/>
    </source>
</evidence>
<feature type="domain" description="Dihydroneopterin aldolase/epimerase" evidence="8">
    <location>
        <begin position="11"/>
        <end position="118"/>
    </location>
</feature>
<dbReference type="GO" id="GO:0005737">
    <property type="term" value="C:cytoplasm"/>
    <property type="evidence" value="ECO:0007669"/>
    <property type="project" value="TreeGrafter"/>
</dbReference>
<gene>
    <name evidence="9" type="ORF">BXY53_1202</name>
</gene>
<dbReference type="EC" id="4.1.2.25" evidence="4"/>
<comment type="caution">
    <text evidence="9">The sequence shown here is derived from an EMBL/GenBank/DDBJ whole genome shotgun (WGS) entry which is preliminary data.</text>
</comment>
<accession>A0A397QDD9</accession>
<dbReference type="NCBIfam" id="TIGR00526">
    <property type="entry name" value="folB_dom"/>
    <property type="match status" value="1"/>
</dbReference>
<keyword evidence="6" id="KW-0456">Lyase</keyword>
<keyword evidence="10" id="KW-1185">Reference proteome</keyword>
<sequence>MSQSPIYSDIIFVRDLVLPCRIGIHAEEHNGKQRVRFSVDIAVAHGATRDRRRPVVDYDSIIEAIQAVIDEGHINLMETLAERVADSCLALQGAQRVSVRVEKLDRVPGASLGVEITRGSEPAS</sequence>
<evidence type="ECO:0000256" key="5">
    <source>
        <dbReference type="ARBA" id="ARBA00022909"/>
    </source>
</evidence>
<evidence type="ECO:0000259" key="8">
    <source>
        <dbReference type="SMART" id="SM00905"/>
    </source>
</evidence>